<organism evidence="1 2">
    <name type="scientific">Eiseniibacteriota bacterium</name>
    <dbReference type="NCBI Taxonomy" id="2212470"/>
    <lineage>
        <taxon>Bacteria</taxon>
        <taxon>Candidatus Eiseniibacteriota</taxon>
    </lineage>
</organism>
<accession>A0A956SEZ9</accession>
<comment type="caution">
    <text evidence="1">The sequence shown here is derived from an EMBL/GenBank/DDBJ whole genome shotgun (WGS) entry which is preliminary data.</text>
</comment>
<dbReference type="AlphaFoldDB" id="A0A956SEZ9"/>
<evidence type="ECO:0000313" key="2">
    <source>
        <dbReference type="Proteomes" id="UP000739538"/>
    </source>
</evidence>
<sequence length="195" mass="21982">MTRVDLYGVVHKGLVAELFEVTALAARTDFSDTDAAARTLVRIRGLLSLLREQVDAQTTFLLPELDRISPVIASDIRSDHVRLRGLEQTIDALVARAEGAPEREMRSYGYRIHAQLRRLTAEHLLHMEREETTVNRALWAHRTDDELRAIRTEMISSLAEPCLEAWITLVLSAVSSADRSEIVRELGLENRGARS</sequence>
<dbReference type="EMBL" id="JAGQHS010000134">
    <property type="protein sequence ID" value="MCA9757986.1"/>
    <property type="molecule type" value="Genomic_DNA"/>
</dbReference>
<protein>
    <recommendedName>
        <fullName evidence="3">Hemerythrin-like domain-containing protein</fullName>
    </recommendedName>
</protein>
<evidence type="ECO:0000313" key="1">
    <source>
        <dbReference type="EMBL" id="MCA9757986.1"/>
    </source>
</evidence>
<name>A0A956SEZ9_UNCEI</name>
<reference evidence="1" key="2">
    <citation type="journal article" date="2021" name="Microbiome">
        <title>Successional dynamics and alternative stable states in a saline activated sludge microbial community over 9 years.</title>
        <authorList>
            <person name="Wang Y."/>
            <person name="Ye J."/>
            <person name="Ju F."/>
            <person name="Liu L."/>
            <person name="Boyd J.A."/>
            <person name="Deng Y."/>
            <person name="Parks D.H."/>
            <person name="Jiang X."/>
            <person name="Yin X."/>
            <person name="Woodcroft B.J."/>
            <person name="Tyson G.W."/>
            <person name="Hugenholtz P."/>
            <person name="Polz M.F."/>
            <person name="Zhang T."/>
        </authorList>
    </citation>
    <scope>NUCLEOTIDE SEQUENCE</scope>
    <source>
        <strain evidence="1">HKST-UBA02</strain>
    </source>
</reference>
<evidence type="ECO:0008006" key="3">
    <source>
        <dbReference type="Google" id="ProtNLM"/>
    </source>
</evidence>
<dbReference type="Gene3D" id="1.20.120.520">
    <property type="entry name" value="nmb1532 protein domain like"/>
    <property type="match status" value="1"/>
</dbReference>
<proteinExistence type="predicted"/>
<dbReference type="Proteomes" id="UP000739538">
    <property type="component" value="Unassembled WGS sequence"/>
</dbReference>
<gene>
    <name evidence="1" type="ORF">KDA27_19495</name>
</gene>
<reference evidence="1" key="1">
    <citation type="submission" date="2020-04" db="EMBL/GenBank/DDBJ databases">
        <authorList>
            <person name="Zhang T."/>
        </authorList>
    </citation>
    <scope>NUCLEOTIDE SEQUENCE</scope>
    <source>
        <strain evidence="1">HKST-UBA02</strain>
    </source>
</reference>